<evidence type="ECO:0000313" key="3">
    <source>
        <dbReference type="WBParaSite" id="TTAC_0000169301-mRNA-1"/>
    </source>
</evidence>
<gene>
    <name evidence="1" type="ORF">TTAC_LOCUS1680</name>
</gene>
<keyword evidence="2" id="KW-1185">Reference proteome</keyword>
<reference evidence="3" key="1">
    <citation type="submission" date="2017-02" db="UniProtKB">
        <authorList>
            <consortium name="WormBaseParasite"/>
        </authorList>
    </citation>
    <scope>IDENTIFICATION</scope>
</reference>
<dbReference type="AlphaFoldDB" id="A0A0R3WLQ5"/>
<dbReference type="WBParaSite" id="TTAC_0000169301-mRNA-1">
    <property type="protein sequence ID" value="TTAC_0000169301-mRNA-1"/>
    <property type="gene ID" value="TTAC_0000169301"/>
</dbReference>
<dbReference type="EMBL" id="UYWX01000442">
    <property type="protein sequence ID" value="VDM18386.1"/>
    <property type="molecule type" value="Genomic_DNA"/>
</dbReference>
<proteinExistence type="predicted"/>
<reference evidence="1 2" key="2">
    <citation type="submission" date="2018-11" db="EMBL/GenBank/DDBJ databases">
        <authorList>
            <consortium name="Pathogen Informatics"/>
        </authorList>
    </citation>
    <scope>NUCLEOTIDE SEQUENCE [LARGE SCALE GENOMIC DNA]</scope>
</reference>
<accession>A0A0R3WLQ5</accession>
<sequence length="171" mass="19565">MKKRYGGQKRLMHIAGGNQLVQSLVPSSRVTSTFHMRVRNRGGFDVTDDVGAALTRTEWYRSVALPHPSVTKYAYHFTIHRTLNDSDEEQRSGRTDLVNFIPTNLPPDITLSQYQPSSPPSPHSNLRQFIPKLYCNVYAVRSHTDYDHVVSHKSLTSLHHKCRHSVWDNPT</sequence>
<protein>
    <submittedName>
        <fullName evidence="3">ApaG domain-containing protein</fullName>
    </submittedName>
</protein>
<name>A0A0R3WLQ5_HYDTA</name>
<evidence type="ECO:0000313" key="2">
    <source>
        <dbReference type="Proteomes" id="UP000274429"/>
    </source>
</evidence>
<dbReference type="Proteomes" id="UP000274429">
    <property type="component" value="Unassembled WGS sequence"/>
</dbReference>
<organism evidence="3">
    <name type="scientific">Hydatigena taeniaeformis</name>
    <name type="common">Feline tapeworm</name>
    <name type="synonym">Taenia taeniaeformis</name>
    <dbReference type="NCBI Taxonomy" id="6205"/>
    <lineage>
        <taxon>Eukaryota</taxon>
        <taxon>Metazoa</taxon>
        <taxon>Spiralia</taxon>
        <taxon>Lophotrochozoa</taxon>
        <taxon>Platyhelminthes</taxon>
        <taxon>Cestoda</taxon>
        <taxon>Eucestoda</taxon>
        <taxon>Cyclophyllidea</taxon>
        <taxon>Taeniidae</taxon>
        <taxon>Hydatigera</taxon>
    </lineage>
</organism>
<evidence type="ECO:0000313" key="1">
    <source>
        <dbReference type="EMBL" id="VDM18386.1"/>
    </source>
</evidence>